<dbReference type="CDD" id="cd08010">
    <property type="entry name" value="MltG_like"/>
    <property type="match status" value="1"/>
</dbReference>
<keyword evidence="4 7" id="KW-0472">Membrane</keyword>
<evidence type="ECO:0000256" key="3">
    <source>
        <dbReference type="ARBA" id="ARBA00022989"/>
    </source>
</evidence>
<dbReference type="PANTHER" id="PTHR30518">
    <property type="entry name" value="ENDOLYTIC MUREIN TRANSGLYCOSYLASE"/>
    <property type="match status" value="1"/>
</dbReference>
<dbReference type="RefSeq" id="WP_140960914.1">
    <property type="nucleotide sequence ID" value="NZ_VEVQ02000003.1"/>
</dbReference>
<dbReference type="Gene3D" id="3.30.1490.480">
    <property type="entry name" value="Endolytic murein transglycosylase"/>
    <property type="match status" value="1"/>
</dbReference>
<dbReference type="EC" id="4.2.2.29" evidence="7"/>
<dbReference type="Gene3D" id="3.30.160.60">
    <property type="entry name" value="Classic Zinc Finger"/>
    <property type="match status" value="1"/>
</dbReference>
<evidence type="ECO:0000256" key="1">
    <source>
        <dbReference type="ARBA" id="ARBA00022475"/>
    </source>
</evidence>
<comment type="catalytic activity">
    <reaction evidence="7">
        <text>a peptidoglycan chain = a peptidoglycan chain with N-acetyl-1,6-anhydromuramyl-[peptide] at the reducing end + a peptidoglycan chain with N-acetylglucosamine at the non-reducing end.</text>
        <dbReference type="EC" id="4.2.2.29"/>
    </reaction>
</comment>
<keyword evidence="2 7" id="KW-0812">Transmembrane</keyword>
<reference evidence="8" key="1">
    <citation type="submission" date="2019-05" db="EMBL/GenBank/DDBJ databases">
        <authorList>
            <person name="Lianzixin W."/>
        </authorList>
    </citation>
    <scope>NUCLEOTIDE SEQUENCE</scope>
    <source>
        <strain evidence="8">EC11</strain>
    </source>
</reference>
<dbReference type="InterPro" id="IPR003770">
    <property type="entry name" value="MLTG-like"/>
</dbReference>
<comment type="caution">
    <text evidence="8">The sequence shown here is derived from an EMBL/GenBank/DDBJ whole genome shotgun (WGS) entry which is preliminary data.</text>
</comment>
<gene>
    <name evidence="7 8" type="primary">mltG</name>
    <name evidence="8" type="ORF">FIA58_005395</name>
</gene>
<evidence type="ECO:0000313" key="9">
    <source>
        <dbReference type="Proteomes" id="UP000817854"/>
    </source>
</evidence>
<dbReference type="Pfam" id="PF02618">
    <property type="entry name" value="YceG"/>
    <property type="match status" value="1"/>
</dbReference>
<dbReference type="HAMAP" id="MF_02065">
    <property type="entry name" value="MltG"/>
    <property type="match status" value="1"/>
</dbReference>
<evidence type="ECO:0000313" key="8">
    <source>
        <dbReference type="EMBL" id="NHN25109.1"/>
    </source>
</evidence>
<dbReference type="EMBL" id="VEVQ02000003">
    <property type="protein sequence ID" value="NHN25109.1"/>
    <property type="molecule type" value="Genomic_DNA"/>
</dbReference>
<dbReference type="NCBIfam" id="TIGR00247">
    <property type="entry name" value="endolytic transglycosylase MltG"/>
    <property type="match status" value="1"/>
</dbReference>
<name>A0ABX0IMS2_9FLAO</name>
<keyword evidence="5 7" id="KW-0456">Lyase</keyword>
<proteinExistence type="inferred from homology"/>
<evidence type="ECO:0000256" key="6">
    <source>
        <dbReference type="ARBA" id="ARBA00023316"/>
    </source>
</evidence>
<comment type="similarity">
    <text evidence="7">Belongs to the transglycosylase MltG family.</text>
</comment>
<dbReference type="Proteomes" id="UP000817854">
    <property type="component" value="Unassembled WGS sequence"/>
</dbReference>
<evidence type="ECO:0000256" key="2">
    <source>
        <dbReference type="ARBA" id="ARBA00022692"/>
    </source>
</evidence>
<keyword evidence="6 7" id="KW-0961">Cell wall biogenesis/degradation</keyword>
<evidence type="ECO:0000256" key="4">
    <source>
        <dbReference type="ARBA" id="ARBA00023136"/>
    </source>
</evidence>
<organism evidence="8 9">
    <name type="scientific">Flavobacterium jejuense</name>
    <dbReference type="NCBI Taxonomy" id="1544455"/>
    <lineage>
        <taxon>Bacteria</taxon>
        <taxon>Pseudomonadati</taxon>
        <taxon>Bacteroidota</taxon>
        <taxon>Flavobacteriia</taxon>
        <taxon>Flavobacteriales</taxon>
        <taxon>Flavobacteriaceae</taxon>
        <taxon>Flavobacterium</taxon>
    </lineage>
</organism>
<feature type="site" description="Important for catalytic activity" evidence="7">
    <location>
        <position position="213"/>
    </location>
</feature>
<dbReference type="PANTHER" id="PTHR30518:SF2">
    <property type="entry name" value="ENDOLYTIC MUREIN TRANSGLYCOSYLASE"/>
    <property type="match status" value="1"/>
</dbReference>
<evidence type="ECO:0000256" key="7">
    <source>
        <dbReference type="HAMAP-Rule" id="MF_02065"/>
    </source>
</evidence>
<keyword evidence="9" id="KW-1185">Reference proteome</keyword>
<keyword evidence="3 7" id="KW-1133">Transmembrane helix</keyword>
<sequence length="344" mass="39201">MKKIIAFIAVVGIVVAAIVAYVVYNKAFVPNTKFTESEVYVYIPTNASYEEVKEILSPYLTDLDKFDFMATNRKYDQNIKAGRFLLKKGMTNFDIVRSLRLNLPVKVAFNNQESIGNLAGRLASQTEPDSLDFVKAFTDPDFLKENEFTEETVLAMFIPDTYEFYWNTSANKIADKMAKSYRRFWNNERMMKASDKNLTPLEVSTLASIVHKETVKVSERPRVAGVYLNRLATGMPLQADPTIIYAVKKRSGDFNQIIKRVLYEDLKIDSPYNTYINAGLPPAPITMPDISAIDAVLNAEKHDYYYFCASPSKPGYHAFASNYTQHQINAKEYSKWVNKLGINR</sequence>
<comment type="function">
    <text evidence="7">Functions as a peptidoglycan terminase that cleaves nascent peptidoglycan strands endolytically to terminate their elongation.</text>
</comment>
<reference evidence="8" key="2">
    <citation type="submission" date="2020-02" db="EMBL/GenBank/DDBJ databases">
        <title>Flavobacterium profundi sp. nov., isolated from a deep-sea seamount.</title>
        <authorList>
            <person name="Zhang D.-C."/>
        </authorList>
    </citation>
    <scope>NUCLEOTIDE SEQUENCE</scope>
    <source>
        <strain evidence="8">EC11</strain>
    </source>
</reference>
<protein>
    <recommendedName>
        <fullName evidence="7">Endolytic murein transglycosylase</fullName>
        <ecNumber evidence="7">4.2.2.29</ecNumber>
    </recommendedName>
    <alternativeName>
        <fullName evidence="7">Peptidoglycan lytic transglycosylase</fullName>
    </alternativeName>
    <alternativeName>
        <fullName evidence="7">Peptidoglycan polymerization terminase</fullName>
    </alternativeName>
</protein>
<evidence type="ECO:0000256" key="5">
    <source>
        <dbReference type="ARBA" id="ARBA00023239"/>
    </source>
</evidence>
<accession>A0ABX0IMS2</accession>
<keyword evidence="1 7" id="KW-1003">Cell membrane</keyword>